<organism evidence="2 3">
    <name type="scientific">Rhizopogon vesiculosus</name>
    <dbReference type="NCBI Taxonomy" id="180088"/>
    <lineage>
        <taxon>Eukaryota</taxon>
        <taxon>Fungi</taxon>
        <taxon>Dikarya</taxon>
        <taxon>Basidiomycota</taxon>
        <taxon>Agaricomycotina</taxon>
        <taxon>Agaricomycetes</taxon>
        <taxon>Agaricomycetidae</taxon>
        <taxon>Boletales</taxon>
        <taxon>Suillineae</taxon>
        <taxon>Rhizopogonaceae</taxon>
        <taxon>Rhizopogon</taxon>
    </lineage>
</organism>
<evidence type="ECO:0008006" key="4">
    <source>
        <dbReference type="Google" id="ProtNLM"/>
    </source>
</evidence>
<keyword evidence="1" id="KW-0812">Transmembrane</keyword>
<reference evidence="2 3" key="1">
    <citation type="submission" date="2016-03" db="EMBL/GenBank/DDBJ databases">
        <title>Comparative genomics of the ectomycorrhizal sister species Rhizopogon vinicolor and Rhizopogon vesiculosus (Basidiomycota: Boletales) reveals a divergence of the mating type B locus.</title>
        <authorList>
            <person name="Mujic A.B."/>
            <person name="Kuo A."/>
            <person name="Tritt A."/>
            <person name="Lipzen A."/>
            <person name="Chen C."/>
            <person name="Johnson J."/>
            <person name="Sharma A."/>
            <person name="Barry K."/>
            <person name="Grigoriev I.V."/>
            <person name="Spatafora J.W."/>
        </authorList>
    </citation>
    <scope>NUCLEOTIDE SEQUENCE [LARGE SCALE GENOMIC DNA]</scope>
    <source>
        <strain evidence="2 3">AM-OR11-056</strain>
    </source>
</reference>
<keyword evidence="1" id="KW-0472">Membrane</keyword>
<keyword evidence="3" id="KW-1185">Reference proteome</keyword>
<evidence type="ECO:0000313" key="2">
    <source>
        <dbReference type="EMBL" id="OJA12496.1"/>
    </source>
</evidence>
<feature type="transmembrane region" description="Helical" evidence="1">
    <location>
        <begin position="66"/>
        <end position="86"/>
    </location>
</feature>
<feature type="transmembrane region" description="Helical" evidence="1">
    <location>
        <begin position="7"/>
        <end position="32"/>
    </location>
</feature>
<dbReference type="OrthoDB" id="2689004at2759"/>
<dbReference type="EMBL" id="LVVM01004636">
    <property type="protein sequence ID" value="OJA12496.1"/>
    <property type="molecule type" value="Genomic_DNA"/>
</dbReference>
<dbReference type="Proteomes" id="UP000183567">
    <property type="component" value="Unassembled WGS sequence"/>
</dbReference>
<evidence type="ECO:0000256" key="1">
    <source>
        <dbReference type="SAM" id="Phobius"/>
    </source>
</evidence>
<comment type="caution">
    <text evidence="2">The sequence shown here is derived from an EMBL/GenBank/DDBJ whole genome shotgun (WGS) entry which is preliminary data.</text>
</comment>
<protein>
    <recommendedName>
        <fullName evidence="4">Major facilitator superfamily (MFS) profile domain-containing protein</fullName>
    </recommendedName>
</protein>
<keyword evidence="1" id="KW-1133">Transmembrane helix</keyword>
<proteinExistence type="predicted"/>
<sequence>MIVLTDIAYVTVFGVIYGYFSGVYIALMVPLITVLTPDLSELGARMGITFAFNGVSHTVLFRSSSLSATSLALGGLLGGPISGALLGSQYRWLIPSLFNGVST</sequence>
<name>A0A1J8QGL0_9AGAM</name>
<gene>
    <name evidence="2" type="ORF">AZE42_12636</name>
</gene>
<dbReference type="AlphaFoldDB" id="A0A1J8QGL0"/>
<accession>A0A1J8QGL0</accession>
<evidence type="ECO:0000313" key="3">
    <source>
        <dbReference type="Proteomes" id="UP000183567"/>
    </source>
</evidence>